<dbReference type="GO" id="GO:0004623">
    <property type="term" value="F:phospholipase A2 activity"/>
    <property type="evidence" value="ECO:0007669"/>
    <property type="project" value="TreeGrafter"/>
</dbReference>
<dbReference type="EMBL" id="HE978321">
    <property type="protein sequence ID" value="CCK71727.1"/>
    <property type="molecule type" value="Genomic_DNA"/>
</dbReference>
<accession>J7S1Y5</accession>
<dbReference type="InterPro" id="IPR029058">
    <property type="entry name" value="AB_hydrolase_fold"/>
</dbReference>
<proteinExistence type="predicted"/>
<dbReference type="GO" id="GO:0006654">
    <property type="term" value="P:phosphatidic acid biosynthetic process"/>
    <property type="evidence" value="ECO:0007669"/>
    <property type="project" value="TreeGrafter"/>
</dbReference>
<evidence type="ECO:0000259" key="1">
    <source>
        <dbReference type="Pfam" id="PF00561"/>
    </source>
</evidence>
<sequence length="434" mass="49698">MRGIVKLQRRCFSAHGNVVLQSTNVQAKILKRAWNNTEQLRVSSFKLWLSHLRGVTYTRDRLRVYQKKLMEGVNLPQSVRCVNATTSRGINQWHFHNPSLVGSEAAVKPPVLLIHGYASSSMSYFRNFRGLSSQCKDVYAIDLPANGLSREISLSEDADLKDLVKYSLQVKGLDSPGQVKVTKPYNNKLCATQLRILEDYYVDEIERWRVENQIDQLHLVGHSFGGYISYKYALKYPQNVMKLALISPLGVERNLYSVNNHLPQDSIVQGTFEDPSSPSYLRKLEVPRYIFENQLKILRWGGPMGARLCWNYITSAYAKVPSREFKEYLFELFYGDGGITKTALTTFILLFTRNLLARDPIMDSIAELKVKDVMFQYGQYDWMNKNAGARAAELLRKQPYNNSALYLEIPESGHNLFLDSPQSFNFSLISFLAD</sequence>
<dbReference type="PANTHER" id="PTHR42886">
    <property type="entry name" value="RE40534P-RELATED"/>
    <property type="match status" value="1"/>
</dbReference>
<dbReference type="SUPFAM" id="SSF53474">
    <property type="entry name" value="alpha/beta-Hydrolases"/>
    <property type="match status" value="1"/>
</dbReference>
<dbReference type="Proteomes" id="UP000006310">
    <property type="component" value="Chromosome 8"/>
</dbReference>
<dbReference type="PANTHER" id="PTHR42886:SF23">
    <property type="entry name" value="1-ACYLGLYCEROL-3-PHOSPHATE O-ACYLTRANSFERASE ICT1-RELATED"/>
    <property type="match status" value="1"/>
</dbReference>
<gene>
    <name evidence="2" type="primary">KNAG0H03120</name>
    <name evidence="2" type="ordered locus">KNAG_0H03120</name>
</gene>
<dbReference type="GeneID" id="34527459"/>
<name>J7S1Y5_HUIN7</name>
<dbReference type="OrthoDB" id="7457040at2759"/>
<dbReference type="GO" id="GO:0035965">
    <property type="term" value="P:cardiolipin acyl-chain remodeling"/>
    <property type="evidence" value="ECO:0007669"/>
    <property type="project" value="TreeGrafter"/>
</dbReference>
<dbReference type="Pfam" id="PF00561">
    <property type="entry name" value="Abhydrolase_1"/>
    <property type="match status" value="1"/>
</dbReference>
<evidence type="ECO:0000313" key="2">
    <source>
        <dbReference type="EMBL" id="CCK71727.1"/>
    </source>
</evidence>
<feature type="domain" description="AB hydrolase-1" evidence="1">
    <location>
        <begin position="109"/>
        <end position="248"/>
    </location>
</feature>
<dbReference type="STRING" id="1071383.J7S1Y5"/>
<dbReference type="GO" id="GO:0055088">
    <property type="term" value="P:lipid homeostasis"/>
    <property type="evidence" value="ECO:0007669"/>
    <property type="project" value="TreeGrafter"/>
</dbReference>
<dbReference type="KEGG" id="kng:KNAG_0H03120"/>
<dbReference type="eggNOG" id="KOG4409">
    <property type="taxonomic scope" value="Eukaryota"/>
</dbReference>
<dbReference type="Gene3D" id="3.40.50.1820">
    <property type="entry name" value="alpha/beta hydrolase"/>
    <property type="match status" value="1"/>
</dbReference>
<dbReference type="OMA" id="ARDPIMD"/>
<reference evidence="2 3" key="1">
    <citation type="journal article" date="2011" name="Proc. Natl. Acad. Sci. U.S.A.">
        <title>Evolutionary erosion of yeast sex chromosomes by mating-type switching accidents.</title>
        <authorList>
            <person name="Gordon J.L."/>
            <person name="Armisen D."/>
            <person name="Proux-Wera E."/>
            <person name="Oheigeartaigh S.S."/>
            <person name="Byrne K.P."/>
            <person name="Wolfe K.H."/>
        </authorList>
    </citation>
    <scope>NUCLEOTIDE SEQUENCE [LARGE SCALE GENOMIC DNA]</scope>
    <source>
        <strain evidence="3">ATCC MYA-139 / BCRC 22969 / CBS 8797 / CCRC 22969 / KCTC 17520 / NBRC 10181 / NCYC 3082</strain>
    </source>
</reference>
<evidence type="ECO:0000313" key="3">
    <source>
        <dbReference type="Proteomes" id="UP000006310"/>
    </source>
</evidence>
<reference evidence="3" key="2">
    <citation type="submission" date="2012-08" db="EMBL/GenBank/DDBJ databases">
        <title>Genome sequence of Kazachstania naganishii.</title>
        <authorList>
            <person name="Gordon J.L."/>
            <person name="Armisen D."/>
            <person name="Proux-Wera E."/>
            <person name="OhEigeartaigh S.S."/>
            <person name="Byrne K.P."/>
            <person name="Wolfe K.H."/>
        </authorList>
    </citation>
    <scope>NUCLEOTIDE SEQUENCE [LARGE SCALE GENOMIC DNA]</scope>
    <source>
        <strain evidence="3">ATCC MYA-139 / BCRC 22969 / CBS 8797 / CCRC 22969 / KCTC 17520 / NBRC 10181 / NCYC 3082</strain>
    </source>
</reference>
<dbReference type="InterPro" id="IPR000073">
    <property type="entry name" value="AB_hydrolase_1"/>
</dbReference>
<keyword evidence="3" id="KW-1185">Reference proteome</keyword>
<dbReference type="GO" id="GO:0005743">
    <property type="term" value="C:mitochondrial inner membrane"/>
    <property type="evidence" value="ECO:0007669"/>
    <property type="project" value="TreeGrafter"/>
</dbReference>
<dbReference type="GO" id="GO:0042171">
    <property type="term" value="F:lysophosphatidic acid acyltransferase activity"/>
    <property type="evidence" value="ECO:0007669"/>
    <property type="project" value="TreeGrafter"/>
</dbReference>
<protein>
    <recommendedName>
        <fullName evidence="1">AB hydrolase-1 domain-containing protein</fullName>
    </recommendedName>
</protein>
<dbReference type="AlphaFoldDB" id="J7S1Y5"/>
<dbReference type="HOGENOM" id="CLU_017361_1_1_1"/>
<dbReference type="RefSeq" id="XP_022465972.1">
    <property type="nucleotide sequence ID" value="XM_022609591.1"/>
</dbReference>
<organism evidence="2 3">
    <name type="scientific">Huiozyma naganishii (strain ATCC MYA-139 / BCRC 22969 / CBS 8797 / KCTC 17520 / NBRC 10181 / NCYC 3082 / Yp74L-3)</name>
    <name type="common">Yeast</name>
    <name type="synonym">Kazachstania naganishii</name>
    <dbReference type="NCBI Taxonomy" id="1071383"/>
    <lineage>
        <taxon>Eukaryota</taxon>
        <taxon>Fungi</taxon>
        <taxon>Dikarya</taxon>
        <taxon>Ascomycota</taxon>
        <taxon>Saccharomycotina</taxon>
        <taxon>Saccharomycetes</taxon>
        <taxon>Saccharomycetales</taxon>
        <taxon>Saccharomycetaceae</taxon>
        <taxon>Huiozyma</taxon>
    </lineage>
</organism>